<protein>
    <submittedName>
        <fullName evidence="5">AAA family ATPase</fullName>
    </submittedName>
</protein>
<keyword evidence="2" id="KW-0067">ATP-binding</keyword>
<evidence type="ECO:0000259" key="4">
    <source>
        <dbReference type="SMART" id="SM00382"/>
    </source>
</evidence>
<dbReference type="GO" id="GO:0006310">
    <property type="term" value="P:DNA recombination"/>
    <property type="evidence" value="ECO:0007669"/>
    <property type="project" value="InterPro"/>
</dbReference>
<dbReference type="EMBL" id="CP017269">
    <property type="protein sequence ID" value="AOT73324.1"/>
    <property type="molecule type" value="Genomic_DNA"/>
</dbReference>
<keyword evidence="1" id="KW-0547">Nucleotide-binding</keyword>
<dbReference type="CDD" id="cd18139">
    <property type="entry name" value="HLD_clamp_RarA"/>
    <property type="match status" value="1"/>
</dbReference>
<evidence type="ECO:0000256" key="2">
    <source>
        <dbReference type="ARBA" id="ARBA00022840"/>
    </source>
</evidence>
<dbReference type="Pfam" id="PF05496">
    <property type="entry name" value="RuvB_N"/>
    <property type="match status" value="1"/>
</dbReference>
<proteinExistence type="predicted"/>
<feature type="compositionally biased region" description="Basic and acidic residues" evidence="3">
    <location>
        <begin position="420"/>
        <end position="435"/>
    </location>
</feature>
<feature type="domain" description="AAA+ ATPase" evidence="4">
    <location>
        <begin position="50"/>
        <end position="170"/>
    </location>
</feature>
<accession>A0A1D8GR26</accession>
<gene>
    <name evidence="5" type="ORF">Gferi_26780</name>
</gene>
<dbReference type="Proteomes" id="UP000095743">
    <property type="component" value="Chromosome"/>
</dbReference>
<evidence type="ECO:0000313" key="6">
    <source>
        <dbReference type="Proteomes" id="UP000095743"/>
    </source>
</evidence>
<dbReference type="SUPFAM" id="SSF52540">
    <property type="entry name" value="P-loop containing nucleoside triphosphate hydrolases"/>
    <property type="match status" value="1"/>
</dbReference>
<dbReference type="KEGG" id="gfe:Gferi_26780"/>
<dbReference type="GO" id="GO:0008047">
    <property type="term" value="F:enzyme activator activity"/>
    <property type="evidence" value="ECO:0007669"/>
    <property type="project" value="TreeGrafter"/>
</dbReference>
<dbReference type="Pfam" id="PF12002">
    <property type="entry name" value="MgsA_C"/>
    <property type="match status" value="1"/>
</dbReference>
<name>A0A1D8GR26_9FIRM</name>
<dbReference type="GO" id="GO:0000731">
    <property type="term" value="P:DNA synthesis involved in DNA repair"/>
    <property type="evidence" value="ECO:0007669"/>
    <property type="project" value="TreeGrafter"/>
</dbReference>
<dbReference type="Gene3D" id="1.10.8.60">
    <property type="match status" value="1"/>
</dbReference>
<dbReference type="Gene3D" id="1.10.3710.10">
    <property type="entry name" value="DNA polymerase III clamp loader subunits, C-terminal domain"/>
    <property type="match status" value="1"/>
</dbReference>
<dbReference type="PANTHER" id="PTHR13779:SF7">
    <property type="entry name" value="ATPASE WRNIP1"/>
    <property type="match status" value="1"/>
</dbReference>
<dbReference type="InterPro" id="IPR021886">
    <property type="entry name" value="MgsA_C"/>
</dbReference>
<dbReference type="Gene3D" id="1.20.272.10">
    <property type="match status" value="1"/>
</dbReference>
<dbReference type="InterPro" id="IPR008921">
    <property type="entry name" value="DNA_pol3_clamp-load_cplx_C"/>
</dbReference>
<sequence length="435" mass="48795">MNKIHIDKERSGIMEPLSVRMRPNTLDDFIGQAHILHKKSLLYQSIKNQTFDSAIFFGPPGTGKTTLARIIVGELDANFHELNATTTGTKELKEIIDYAKKTKYTLGYKPTYVYVDECHRWNKSQQDALLKALEEGTIKFIGSTTENPYFAMNPAVLSRVRAIYELKRLSIEELSKVLIRAINDPHGLGNYHISMSQENINLIANLCNGDGRIALNTLEFIVKSLGKDAKIEKDTIIEAMQQRVNYYDREEDKYNYLSALQKSIRGSDPDASILYLAYLIEGGADIQTIGRRLLVIASEDIGLASPNAISIVLSCIQAAQMVGFPEARIILAEAVLLLACSPKSNSSIVAIEKAAADIRSRSIDPPPAHIMDAHYSGAKKRGIGDNYLYPHDFGGYVKQQYLPDNLYKEKRSYYNPSENGSEKSIKERLEILRKR</sequence>
<dbReference type="PANTHER" id="PTHR13779">
    <property type="entry name" value="WERNER HELICASE-INTERACTING PROTEIN 1 FAMILY MEMBER"/>
    <property type="match status" value="1"/>
</dbReference>
<dbReference type="SUPFAM" id="SSF48019">
    <property type="entry name" value="post-AAA+ oligomerization domain-like"/>
    <property type="match status" value="1"/>
</dbReference>
<dbReference type="CDD" id="cd00009">
    <property type="entry name" value="AAA"/>
    <property type="match status" value="1"/>
</dbReference>
<evidence type="ECO:0000256" key="3">
    <source>
        <dbReference type="SAM" id="MobiDB-lite"/>
    </source>
</evidence>
<dbReference type="GO" id="GO:0003677">
    <property type="term" value="F:DNA binding"/>
    <property type="evidence" value="ECO:0007669"/>
    <property type="project" value="InterPro"/>
</dbReference>
<dbReference type="GO" id="GO:0005524">
    <property type="term" value="F:ATP binding"/>
    <property type="evidence" value="ECO:0007669"/>
    <property type="project" value="UniProtKB-KW"/>
</dbReference>
<feature type="region of interest" description="Disordered" evidence="3">
    <location>
        <begin position="412"/>
        <end position="435"/>
    </location>
</feature>
<reference evidence="5 6" key="1">
    <citation type="submission" date="2016-09" db="EMBL/GenBank/DDBJ databases">
        <title>Genomic analysis reveals versatility of anaerobic energy metabolism of Geosporobacter ferrireducens IRF9 of phylum Firmicutes.</title>
        <authorList>
            <person name="Kim S.-J."/>
        </authorList>
    </citation>
    <scope>NUCLEOTIDE SEQUENCE [LARGE SCALE GENOMIC DNA]</scope>
    <source>
        <strain evidence="5 6">IRF9</strain>
    </source>
</reference>
<dbReference type="GO" id="GO:0006261">
    <property type="term" value="P:DNA-templated DNA replication"/>
    <property type="evidence" value="ECO:0007669"/>
    <property type="project" value="TreeGrafter"/>
</dbReference>
<evidence type="ECO:0000256" key="1">
    <source>
        <dbReference type="ARBA" id="ARBA00022741"/>
    </source>
</evidence>
<organism evidence="5 6">
    <name type="scientific">Geosporobacter ferrireducens</name>
    <dbReference type="NCBI Taxonomy" id="1424294"/>
    <lineage>
        <taxon>Bacteria</taxon>
        <taxon>Bacillati</taxon>
        <taxon>Bacillota</taxon>
        <taxon>Clostridia</taxon>
        <taxon>Peptostreptococcales</taxon>
        <taxon>Thermotaleaceae</taxon>
        <taxon>Geosporobacter</taxon>
    </lineage>
</organism>
<dbReference type="GO" id="GO:0017116">
    <property type="term" value="F:single-stranded DNA helicase activity"/>
    <property type="evidence" value="ECO:0007669"/>
    <property type="project" value="TreeGrafter"/>
</dbReference>
<dbReference type="InterPro" id="IPR032423">
    <property type="entry name" value="AAA_assoc_2"/>
</dbReference>
<dbReference type="SMART" id="SM00382">
    <property type="entry name" value="AAA"/>
    <property type="match status" value="1"/>
</dbReference>
<dbReference type="InterPro" id="IPR008824">
    <property type="entry name" value="RuvB-like_N"/>
</dbReference>
<dbReference type="STRING" id="1424294.Gferi_26780"/>
<dbReference type="AlphaFoldDB" id="A0A1D8GR26"/>
<dbReference type="FunFam" id="1.20.272.10:FF:000001">
    <property type="entry name" value="Putative AAA family ATPase"/>
    <property type="match status" value="1"/>
</dbReference>
<dbReference type="InterPro" id="IPR051314">
    <property type="entry name" value="AAA_ATPase_RarA/MGS1/WRNIP1"/>
</dbReference>
<dbReference type="Pfam" id="PF16193">
    <property type="entry name" value="AAA_assoc_2"/>
    <property type="match status" value="1"/>
</dbReference>
<evidence type="ECO:0000313" key="5">
    <source>
        <dbReference type="EMBL" id="AOT73324.1"/>
    </source>
</evidence>
<dbReference type="InterPro" id="IPR003593">
    <property type="entry name" value="AAA+_ATPase"/>
</dbReference>
<dbReference type="InterPro" id="IPR027417">
    <property type="entry name" value="P-loop_NTPase"/>
</dbReference>
<dbReference type="Gene3D" id="3.40.50.300">
    <property type="entry name" value="P-loop containing nucleotide triphosphate hydrolases"/>
    <property type="match status" value="1"/>
</dbReference>
<keyword evidence="6" id="KW-1185">Reference proteome</keyword>
<dbReference type="GO" id="GO:0009378">
    <property type="term" value="F:four-way junction helicase activity"/>
    <property type="evidence" value="ECO:0007669"/>
    <property type="project" value="InterPro"/>
</dbReference>